<dbReference type="SUPFAM" id="SSF53850">
    <property type="entry name" value="Periplasmic binding protein-like II"/>
    <property type="match status" value="1"/>
</dbReference>
<dbReference type="InterPro" id="IPR039424">
    <property type="entry name" value="SBP_5"/>
</dbReference>
<keyword evidence="4" id="KW-0732">Signal</keyword>
<name>A0A0F8YPV6_9ZZZZ</name>
<dbReference type="InterPro" id="IPR002678">
    <property type="entry name" value="DUF34/NIF3"/>
</dbReference>
<dbReference type="Gene3D" id="3.40.1390.30">
    <property type="entry name" value="NIF3 (NGG1p interacting factor 3)-like"/>
    <property type="match status" value="1"/>
</dbReference>
<dbReference type="Gene3D" id="3.90.76.10">
    <property type="entry name" value="Dipeptide-binding Protein, Domain 1"/>
    <property type="match status" value="1"/>
</dbReference>
<dbReference type="Pfam" id="PF01784">
    <property type="entry name" value="DUF34_NIF3"/>
    <property type="match status" value="1"/>
</dbReference>
<feature type="non-terminal residue" evidence="6">
    <location>
        <position position="411"/>
    </location>
</feature>
<evidence type="ECO:0000256" key="1">
    <source>
        <dbReference type="ARBA" id="ARBA00005695"/>
    </source>
</evidence>
<dbReference type="Pfam" id="PF00496">
    <property type="entry name" value="SBP_bac_5"/>
    <property type="match status" value="1"/>
</dbReference>
<proteinExistence type="inferred from homology"/>
<evidence type="ECO:0000256" key="3">
    <source>
        <dbReference type="ARBA" id="ARBA00022448"/>
    </source>
</evidence>
<keyword evidence="3" id="KW-0813">Transport</keyword>
<comment type="similarity">
    <text evidence="2">Belongs to the GTP cyclohydrolase I type 2/NIF3 family.</text>
</comment>
<feature type="non-terminal residue" evidence="6">
    <location>
        <position position="1"/>
    </location>
</feature>
<dbReference type="Gene3D" id="3.40.190.10">
    <property type="entry name" value="Periplasmic binding protein-like II"/>
    <property type="match status" value="1"/>
</dbReference>
<feature type="domain" description="Solute-binding protein family 5" evidence="5">
    <location>
        <begin position="100"/>
        <end position="410"/>
    </location>
</feature>
<comment type="caution">
    <text evidence="6">The sequence shown here is derived from an EMBL/GenBank/DDBJ whole genome shotgun (WGS) entry which is preliminary data.</text>
</comment>
<dbReference type="GO" id="GO:1904680">
    <property type="term" value="F:peptide transmembrane transporter activity"/>
    <property type="evidence" value="ECO:0007669"/>
    <property type="project" value="TreeGrafter"/>
</dbReference>
<dbReference type="SUPFAM" id="SSF102705">
    <property type="entry name" value="NIF3 (NGG1p interacting factor 3)-like"/>
    <property type="match status" value="1"/>
</dbReference>
<dbReference type="AlphaFoldDB" id="A0A0F8YPV6"/>
<dbReference type="Gene3D" id="3.10.105.10">
    <property type="entry name" value="Dipeptide-binding Protein, Domain 3"/>
    <property type="match status" value="1"/>
</dbReference>
<sequence length="411" mass="45543">LKAVDTIAPLRLALDWDNCGLLLGNPRRRVRKVLVCLDVTPEVIAEAKAAGSPVFGGILKIGMNADVVGLDPHVATAQSSHIVLHHVCDGLLAIDASVTPRANLAERWEILDGGMRYRFYLKRGVTFHNGSKMTAKDVKYSLERAANPKIAPVAASHLKAMDAVTILDDHSIEVKMKEPFAPFLNVLANELMGPYIIPDGEGEKQGGKITSPVGTGPYEFIEHKPDQHVILKKFKDYQSLNEDEPSGFYGKKMAYLDELRFMPITEPSVRVDALTVGDIDFCYYVPGKDIARLQKAKNTIVHRSASYQFSTINFNCSTPPMNNKKLRQAIAYAINKEEIVAVSQDGFAVIGTDPIPPGHRWRTPTLDKTAEFNLEKAKKLLKESGYKGENLVMKSTKSYRFMDKTAEMAQI</sequence>
<dbReference type="PANTHER" id="PTHR30290">
    <property type="entry name" value="PERIPLASMIC BINDING COMPONENT OF ABC TRANSPORTER"/>
    <property type="match status" value="1"/>
</dbReference>
<reference evidence="6" key="1">
    <citation type="journal article" date="2015" name="Nature">
        <title>Complex archaea that bridge the gap between prokaryotes and eukaryotes.</title>
        <authorList>
            <person name="Spang A."/>
            <person name="Saw J.H."/>
            <person name="Jorgensen S.L."/>
            <person name="Zaremba-Niedzwiedzka K."/>
            <person name="Martijn J."/>
            <person name="Lind A.E."/>
            <person name="van Eijk R."/>
            <person name="Schleper C."/>
            <person name="Guy L."/>
            <person name="Ettema T.J."/>
        </authorList>
    </citation>
    <scope>NUCLEOTIDE SEQUENCE</scope>
</reference>
<dbReference type="CDD" id="cd00995">
    <property type="entry name" value="PBP2_NikA_DppA_OppA_like"/>
    <property type="match status" value="1"/>
</dbReference>
<dbReference type="PANTHER" id="PTHR30290:SF9">
    <property type="entry name" value="OLIGOPEPTIDE-BINDING PROTEIN APPA"/>
    <property type="match status" value="1"/>
</dbReference>
<evidence type="ECO:0000256" key="4">
    <source>
        <dbReference type="ARBA" id="ARBA00022729"/>
    </source>
</evidence>
<evidence type="ECO:0000313" key="6">
    <source>
        <dbReference type="EMBL" id="KKK83443.1"/>
    </source>
</evidence>
<evidence type="ECO:0000259" key="5">
    <source>
        <dbReference type="Pfam" id="PF00496"/>
    </source>
</evidence>
<organism evidence="6">
    <name type="scientific">marine sediment metagenome</name>
    <dbReference type="NCBI Taxonomy" id="412755"/>
    <lineage>
        <taxon>unclassified sequences</taxon>
        <taxon>metagenomes</taxon>
        <taxon>ecological metagenomes</taxon>
    </lineage>
</organism>
<evidence type="ECO:0000256" key="2">
    <source>
        <dbReference type="ARBA" id="ARBA00006964"/>
    </source>
</evidence>
<gene>
    <name evidence="6" type="ORF">LCGC14_2793320</name>
</gene>
<dbReference type="GO" id="GO:0015833">
    <property type="term" value="P:peptide transport"/>
    <property type="evidence" value="ECO:0007669"/>
    <property type="project" value="TreeGrafter"/>
</dbReference>
<protein>
    <recommendedName>
        <fullName evidence="5">Solute-binding protein family 5 domain-containing protein</fullName>
    </recommendedName>
</protein>
<dbReference type="EMBL" id="LAZR01052219">
    <property type="protein sequence ID" value="KKK83443.1"/>
    <property type="molecule type" value="Genomic_DNA"/>
</dbReference>
<dbReference type="InterPro" id="IPR036069">
    <property type="entry name" value="DUF34/NIF3_sf"/>
</dbReference>
<accession>A0A0F8YPV6</accession>
<dbReference type="InterPro" id="IPR000914">
    <property type="entry name" value="SBP_5_dom"/>
</dbReference>
<comment type="similarity">
    <text evidence="1">Belongs to the bacterial solute-binding protein 5 family.</text>
</comment>